<name>A0A7X2PBX9_9SPIO</name>
<reference evidence="2 3" key="1">
    <citation type="submission" date="2019-08" db="EMBL/GenBank/DDBJ databases">
        <title>In-depth cultivation of the pig gut microbiome towards novel bacterial diversity and tailored functional studies.</title>
        <authorList>
            <person name="Wylensek D."/>
            <person name="Hitch T.C.A."/>
            <person name="Clavel T."/>
        </authorList>
    </citation>
    <scope>NUCLEOTIDE SEQUENCE [LARGE SCALE GENOMIC DNA]</scope>
    <source>
        <strain evidence="2 3">NM-380-WT-3C1</strain>
    </source>
</reference>
<feature type="transmembrane region" description="Helical" evidence="1">
    <location>
        <begin position="68"/>
        <end position="86"/>
    </location>
</feature>
<keyword evidence="3" id="KW-1185">Reference proteome</keyword>
<keyword evidence="1" id="KW-0472">Membrane</keyword>
<feature type="transmembrane region" description="Helical" evidence="1">
    <location>
        <begin position="98"/>
        <end position="118"/>
    </location>
</feature>
<protein>
    <submittedName>
        <fullName evidence="2">Uncharacterized protein</fullName>
    </submittedName>
</protein>
<feature type="transmembrane region" description="Helical" evidence="1">
    <location>
        <begin position="155"/>
        <end position="175"/>
    </location>
</feature>
<keyword evidence="1" id="KW-0812">Transmembrane</keyword>
<keyword evidence="1" id="KW-1133">Transmembrane helix</keyword>
<dbReference type="Proteomes" id="UP000460549">
    <property type="component" value="Unassembled WGS sequence"/>
</dbReference>
<gene>
    <name evidence="2" type="ORF">FYJ80_04675</name>
</gene>
<proteinExistence type="predicted"/>
<evidence type="ECO:0000313" key="3">
    <source>
        <dbReference type="Proteomes" id="UP000460549"/>
    </source>
</evidence>
<evidence type="ECO:0000313" key="2">
    <source>
        <dbReference type="EMBL" id="MSU06069.1"/>
    </source>
</evidence>
<sequence length="194" mass="22458">MYKKQMLFQKLICYLALATGFVVFLYSLGIMTDLYDCLYSTMMDPSDLTYTTVPGSIVYYNMQGFNKAFLSTSIVMLLLACLLFVTQTNNRRKYYIGNYVATGLFVVATLVIVVWAHFQIQEFRAQWLAVDFEALKMHAQMFKQKYTESTFWFDIHYGVFALCLIEVGLLIYNCIWKMNLMKAERELIAKGGAV</sequence>
<feature type="transmembrane region" description="Helical" evidence="1">
    <location>
        <begin position="12"/>
        <end position="32"/>
    </location>
</feature>
<comment type="caution">
    <text evidence="2">The sequence shown here is derived from an EMBL/GenBank/DDBJ whole genome shotgun (WGS) entry which is preliminary data.</text>
</comment>
<organism evidence="2 3">
    <name type="scientific">Bullifex porci</name>
    <dbReference type="NCBI Taxonomy" id="2606638"/>
    <lineage>
        <taxon>Bacteria</taxon>
        <taxon>Pseudomonadati</taxon>
        <taxon>Spirochaetota</taxon>
        <taxon>Spirochaetia</taxon>
        <taxon>Spirochaetales</taxon>
        <taxon>Spirochaetaceae</taxon>
        <taxon>Bullifex</taxon>
    </lineage>
</organism>
<evidence type="ECO:0000256" key="1">
    <source>
        <dbReference type="SAM" id="Phobius"/>
    </source>
</evidence>
<dbReference type="RefSeq" id="WP_154425045.1">
    <property type="nucleotide sequence ID" value="NZ_JAQYGB010000015.1"/>
</dbReference>
<dbReference type="EMBL" id="VUNN01000006">
    <property type="protein sequence ID" value="MSU06069.1"/>
    <property type="molecule type" value="Genomic_DNA"/>
</dbReference>
<accession>A0A7X2PBX9</accession>
<dbReference type="AlphaFoldDB" id="A0A7X2PBX9"/>